<dbReference type="Proteomes" id="UP000030111">
    <property type="component" value="Unassembled WGS sequence"/>
</dbReference>
<dbReference type="SMART" id="SM00749">
    <property type="entry name" value="BON"/>
    <property type="match status" value="3"/>
</dbReference>
<protein>
    <submittedName>
        <fullName evidence="3">Ornithine aminotransferase</fullName>
    </submittedName>
</protein>
<accession>A0A0A2MTZ9</accession>
<dbReference type="Pfam" id="PF04972">
    <property type="entry name" value="BON"/>
    <property type="match status" value="3"/>
</dbReference>
<dbReference type="OrthoDB" id="870892at2"/>
<evidence type="ECO:0000256" key="1">
    <source>
        <dbReference type="ARBA" id="ARBA00022729"/>
    </source>
</evidence>
<gene>
    <name evidence="3" type="ORF">Q766_02995</name>
</gene>
<proteinExistence type="predicted"/>
<reference evidence="3 4" key="1">
    <citation type="submission" date="2013-09" db="EMBL/GenBank/DDBJ databases">
        <authorList>
            <person name="Zeng Z."/>
            <person name="Chen C."/>
        </authorList>
    </citation>
    <scope>NUCLEOTIDE SEQUENCE [LARGE SCALE GENOMIC DNA]</scope>
    <source>
        <strain evidence="3 4">WB 4.1-42</strain>
    </source>
</reference>
<keyword evidence="3" id="KW-0808">Transferase</keyword>
<dbReference type="eggNOG" id="COG2823">
    <property type="taxonomic scope" value="Bacteria"/>
</dbReference>
<dbReference type="InterPro" id="IPR014004">
    <property type="entry name" value="Transpt-assoc_nodulatn_dom_bac"/>
</dbReference>
<dbReference type="PANTHER" id="PTHR34606:SF4">
    <property type="entry name" value="OUTER MEMBRANE LIPOPROTEIN DOLP"/>
    <property type="match status" value="1"/>
</dbReference>
<dbReference type="InterPro" id="IPR007055">
    <property type="entry name" value="BON_dom"/>
</dbReference>
<dbReference type="EMBL" id="JRLY01000001">
    <property type="protein sequence ID" value="KGO95086.1"/>
    <property type="molecule type" value="Genomic_DNA"/>
</dbReference>
<feature type="domain" description="BON" evidence="2">
    <location>
        <begin position="3"/>
        <end position="71"/>
    </location>
</feature>
<dbReference type="GO" id="GO:0008483">
    <property type="term" value="F:transaminase activity"/>
    <property type="evidence" value="ECO:0007669"/>
    <property type="project" value="UniProtKB-KW"/>
</dbReference>
<dbReference type="InterPro" id="IPR051686">
    <property type="entry name" value="Lipoprotein_DolP"/>
</dbReference>
<dbReference type="PANTHER" id="PTHR34606">
    <property type="entry name" value="BON DOMAIN-CONTAINING PROTEIN"/>
    <property type="match status" value="1"/>
</dbReference>
<evidence type="ECO:0000259" key="2">
    <source>
        <dbReference type="PROSITE" id="PS50914"/>
    </source>
</evidence>
<dbReference type="STRING" id="1121898.GCA_000422725_01072"/>
<dbReference type="PROSITE" id="PS50914">
    <property type="entry name" value="BON"/>
    <property type="match status" value="3"/>
</dbReference>
<organism evidence="3 4">
    <name type="scientific">Flavobacterium subsaxonicum WB 4.1-42 = DSM 21790</name>
    <dbReference type="NCBI Taxonomy" id="1121898"/>
    <lineage>
        <taxon>Bacteria</taxon>
        <taxon>Pseudomonadati</taxon>
        <taxon>Bacteroidota</taxon>
        <taxon>Flavobacteriia</taxon>
        <taxon>Flavobacteriales</taxon>
        <taxon>Flavobacteriaceae</taxon>
        <taxon>Flavobacterium</taxon>
    </lineage>
</organism>
<dbReference type="Gene3D" id="3.30.1340.30">
    <property type="match status" value="3"/>
</dbReference>
<name>A0A0A2MTZ9_9FLAO</name>
<dbReference type="AlphaFoldDB" id="A0A0A2MTZ9"/>
<dbReference type="RefSeq" id="WP_026992465.1">
    <property type="nucleotide sequence ID" value="NZ_JRLY01000001.1"/>
</dbReference>
<feature type="domain" description="BON" evidence="2">
    <location>
        <begin position="149"/>
        <end position="217"/>
    </location>
</feature>
<feature type="domain" description="BON" evidence="2">
    <location>
        <begin position="78"/>
        <end position="146"/>
    </location>
</feature>
<sequence>MRSNEDLQKDIQHAIAWQPKLCATDIGVICKQGIITLTGIVDTYAKKDLVEKAAKNVMGVKAIVNHITVTLSRINIPADEEIAKAINSAFKWHWEIPSQHLRVTVENGFVTLEGEVNWAREKEAARKTVSTILGVNGILNNIQLCAEPNAVINVRDIEKALFRNAAINDEDIKVEIKDGSVYLTGSVPSLFQKDEAEKMAWNAPGVAAVYNFLNIEPTNY</sequence>
<evidence type="ECO:0000313" key="4">
    <source>
        <dbReference type="Proteomes" id="UP000030111"/>
    </source>
</evidence>
<keyword evidence="4" id="KW-1185">Reference proteome</keyword>
<keyword evidence="1" id="KW-0732">Signal</keyword>
<keyword evidence="3" id="KW-0032">Aminotransferase</keyword>
<comment type="caution">
    <text evidence="3">The sequence shown here is derived from an EMBL/GenBank/DDBJ whole genome shotgun (WGS) entry which is preliminary data.</text>
</comment>
<evidence type="ECO:0000313" key="3">
    <source>
        <dbReference type="EMBL" id="KGO95086.1"/>
    </source>
</evidence>